<dbReference type="SMART" id="SM00388">
    <property type="entry name" value="HisKA"/>
    <property type="match status" value="1"/>
</dbReference>
<reference evidence="9 10" key="1">
    <citation type="submission" date="2020-08" db="EMBL/GenBank/DDBJ databases">
        <authorList>
            <person name="Seo M.-J."/>
        </authorList>
    </citation>
    <scope>NUCLEOTIDE SEQUENCE [LARGE SCALE GENOMIC DNA]</scope>
    <source>
        <strain evidence="9 10">MBLA0160</strain>
    </source>
</reference>
<sequence>MLDEILATTLVTALDQVDRTERLRERERRSTRQNARLEEFASVVSHDLRNPLNVAEGRLELASRKCDSEHLTAVSSAHDRMSELIDELLTLARAYDAQVERVPVELDSFVRNCWTNVETDPARLDILTGRTIRADEGRLKRLLENLLRNAVEHGSTSPRSDSRGDAVEHGSTSSRTGSDDAVEHGSDGDRVAIMAGALDDGFYVEDDAPGIPPEERESIFEYGYSTTSAGTGLGLAIAQQCAEIHGWEISVTDGTDGGARFEITGVEITEG</sequence>
<keyword evidence="6" id="KW-0902">Two-component regulatory system</keyword>
<dbReference type="PRINTS" id="PR00344">
    <property type="entry name" value="BCTRLSENSOR"/>
</dbReference>
<feature type="compositionally biased region" description="Basic and acidic residues" evidence="7">
    <location>
        <begin position="177"/>
        <end position="186"/>
    </location>
</feature>
<evidence type="ECO:0000256" key="4">
    <source>
        <dbReference type="ARBA" id="ARBA00022679"/>
    </source>
</evidence>
<keyword evidence="5 9" id="KW-0418">Kinase</keyword>
<keyword evidence="3" id="KW-0597">Phosphoprotein</keyword>
<dbReference type="GO" id="GO:0000155">
    <property type="term" value="F:phosphorelay sensor kinase activity"/>
    <property type="evidence" value="ECO:0007669"/>
    <property type="project" value="InterPro"/>
</dbReference>
<evidence type="ECO:0000256" key="1">
    <source>
        <dbReference type="ARBA" id="ARBA00000085"/>
    </source>
</evidence>
<dbReference type="InterPro" id="IPR003594">
    <property type="entry name" value="HATPase_dom"/>
</dbReference>
<evidence type="ECO:0000256" key="5">
    <source>
        <dbReference type="ARBA" id="ARBA00022777"/>
    </source>
</evidence>
<dbReference type="Pfam" id="PF02518">
    <property type="entry name" value="HATPase_c"/>
    <property type="match status" value="1"/>
</dbReference>
<evidence type="ECO:0000313" key="9">
    <source>
        <dbReference type="EMBL" id="MBB6645251.1"/>
    </source>
</evidence>
<evidence type="ECO:0000256" key="6">
    <source>
        <dbReference type="ARBA" id="ARBA00023012"/>
    </source>
</evidence>
<dbReference type="EC" id="2.7.13.3" evidence="2"/>
<evidence type="ECO:0000259" key="8">
    <source>
        <dbReference type="PROSITE" id="PS50109"/>
    </source>
</evidence>
<dbReference type="EMBL" id="JACKXD010000001">
    <property type="protein sequence ID" value="MBB6645251.1"/>
    <property type="molecule type" value="Genomic_DNA"/>
</dbReference>
<comment type="catalytic activity">
    <reaction evidence="1">
        <text>ATP + protein L-histidine = ADP + protein N-phospho-L-histidine.</text>
        <dbReference type="EC" id="2.7.13.3"/>
    </reaction>
</comment>
<keyword evidence="10" id="KW-1185">Reference proteome</keyword>
<evidence type="ECO:0000256" key="3">
    <source>
        <dbReference type="ARBA" id="ARBA00022553"/>
    </source>
</evidence>
<evidence type="ECO:0000313" key="10">
    <source>
        <dbReference type="Proteomes" id="UP000546257"/>
    </source>
</evidence>
<dbReference type="Gene3D" id="1.10.287.130">
    <property type="match status" value="1"/>
</dbReference>
<evidence type="ECO:0000256" key="7">
    <source>
        <dbReference type="SAM" id="MobiDB-lite"/>
    </source>
</evidence>
<feature type="region of interest" description="Disordered" evidence="7">
    <location>
        <begin position="152"/>
        <end position="186"/>
    </location>
</feature>
<dbReference type="InterPro" id="IPR036097">
    <property type="entry name" value="HisK_dim/P_sf"/>
</dbReference>
<dbReference type="SUPFAM" id="SSF55874">
    <property type="entry name" value="ATPase domain of HSP90 chaperone/DNA topoisomerase II/histidine kinase"/>
    <property type="match status" value="1"/>
</dbReference>
<name>A0A7J9SJQ9_9EURY</name>
<dbReference type="InterPro" id="IPR005467">
    <property type="entry name" value="His_kinase_dom"/>
</dbReference>
<dbReference type="PANTHER" id="PTHR43711:SF1">
    <property type="entry name" value="HISTIDINE KINASE 1"/>
    <property type="match status" value="1"/>
</dbReference>
<evidence type="ECO:0000256" key="2">
    <source>
        <dbReference type="ARBA" id="ARBA00012438"/>
    </source>
</evidence>
<proteinExistence type="predicted"/>
<dbReference type="Proteomes" id="UP000546257">
    <property type="component" value="Unassembled WGS sequence"/>
</dbReference>
<dbReference type="CDD" id="cd00075">
    <property type="entry name" value="HATPase"/>
    <property type="match status" value="1"/>
</dbReference>
<gene>
    <name evidence="9" type="ORF">H5V44_02885</name>
</gene>
<dbReference type="SUPFAM" id="SSF47384">
    <property type="entry name" value="Homodimeric domain of signal transducing histidine kinase"/>
    <property type="match status" value="1"/>
</dbReference>
<dbReference type="InterPro" id="IPR050736">
    <property type="entry name" value="Sensor_HK_Regulatory"/>
</dbReference>
<dbReference type="CDD" id="cd00082">
    <property type="entry name" value="HisKA"/>
    <property type="match status" value="1"/>
</dbReference>
<dbReference type="AlphaFoldDB" id="A0A7J9SJQ9"/>
<keyword evidence="4" id="KW-0808">Transferase</keyword>
<organism evidence="9 10">
    <name type="scientific">Halobellus ruber</name>
    <dbReference type="NCBI Taxonomy" id="2761102"/>
    <lineage>
        <taxon>Archaea</taxon>
        <taxon>Methanobacteriati</taxon>
        <taxon>Methanobacteriota</taxon>
        <taxon>Stenosarchaea group</taxon>
        <taxon>Halobacteria</taxon>
        <taxon>Halobacteriales</taxon>
        <taxon>Haloferacaceae</taxon>
        <taxon>Halobellus</taxon>
    </lineage>
</organism>
<dbReference type="PANTHER" id="PTHR43711">
    <property type="entry name" value="TWO-COMPONENT HISTIDINE KINASE"/>
    <property type="match status" value="1"/>
</dbReference>
<dbReference type="RefSeq" id="WP_185191615.1">
    <property type="nucleotide sequence ID" value="NZ_JACKXD010000001.1"/>
</dbReference>
<comment type="caution">
    <text evidence="9">The sequence shown here is derived from an EMBL/GenBank/DDBJ whole genome shotgun (WGS) entry which is preliminary data.</text>
</comment>
<dbReference type="InterPro" id="IPR036890">
    <property type="entry name" value="HATPase_C_sf"/>
</dbReference>
<dbReference type="InterPro" id="IPR003661">
    <property type="entry name" value="HisK_dim/P_dom"/>
</dbReference>
<dbReference type="PROSITE" id="PS50109">
    <property type="entry name" value="HIS_KIN"/>
    <property type="match status" value="1"/>
</dbReference>
<dbReference type="Pfam" id="PF00512">
    <property type="entry name" value="HisKA"/>
    <property type="match status" value="1"/>
</dbReference>
<protein>
    <recommendedName>
        <fullName evidence="2">histidine kinase</fullName>
        <ecNumber evidence="2">2.7.13.3</ecNumber>
    </recommendedName>
</protein>
<dbReference type="SMART" id="SM00387">
    <property type="entry name" value="HATPase_c"/>
    <property type="match status" value="1"/>
</dbReference>
<accession>A0A7J9SJQ9</accession>
<dbReference type="Gene3D" id="3.30.565.10">
    <property type="entry name" value="Histidine kinase-like ATPase, C-terminal domain"/>
    <property type="match status" value="1"/>
</dbReference>
<feature type="domain" description="Histidine kinase" evidence="8">
    <location>
        <begin position="43"/>
        <end position="264"/>
    </location>
</feature>
<dbReference type="InterPro" id="IPR004358">
    <property type="entry name" value="Sig_transdc_His_kin-like_C"/>
</dbReference>